<feature type="non-terminal residue" evidence="2">
    <location>
        <position position="1"/>
    </location>
</feature>
<gene>
    <name evidence="2" type="ORF">M5D96_007040</name>
</gene>
<dbReference type="EMBL" id="JAMKOV010000005">
    <property type="protein sequence ID" value="KAI8039620.1"/>
    <property type="molecule type" value="Genomic_DNA"/>
</dbReference>
<reference evidence="2" key="1">
    <citation type="journal article" date="2023" name="Genome Biol. Evol.">
        <title>Long-read-based Genome Assembly of Drosophila gunungcola Reveals Fewer Chemosensory Genes in Flower-breeding Species.</title>
        <authorList>
            <person name="Negi A."/>
            <person name="Liao B.Y."/>
            <person name="Yeh S.D."/>
        </authorList>
    </citation>
    <scope>NUCLEOTIDE SEQUENCE</scope>
    <source>
        <strain evidence="2">Sukarami</strain>
    </source>
</reference>
<feature type="region of interest" description="Disordered" evidence="1">
    <location>
        <begin position="1"/>
        <end position="35"/>
    </location>
</feature>
<accession>A0A9Q0BPZ3</accession>
<feature type="compositionally biased region" description="Low complexity" evidence="1">
    <location>
        <begin position="1"/>
        <end position="21"/>
    </location>
</feature>
<evidence type="ECO:0000313" key="2">
    <source>
        <dbReference type="EMBL" id="KAI8039620.1"/>
    </source>
</evidence>
<keyword evidence="3" id="KW-1185">Reference proteome</keyword>
<dbReference type="Proteomes" id="UP001059596">
    <property type="component" value="Unassembled WGS sequence"/>
</dbReference>
<dbReference type="AlphaFoldDB" id="A0A9Q0BPZ3"/>
<proteinExistence type="predicted"/>
<feature type="non-terminal residue" evidence="2">
    <location>
        <position position="92"/>
    </location>
</feature>
<organism evidence="2 3">
    <name type="scientific">Drosophila gunungcola</name>
    <name type="common">fruit fly</name>
    <dbReference type="NCBI Taxonomy" id="103775"/>
    <lineage>
        <taxon>Eukaryota</taxon>
        <taxon>Metazoa</taxon>
        <taxon>Ecdysozoa</taxon>
        <taxon>Arthropoda</taxon>
        <taxon>Hexapoda</taxon>
        <taxon>Insecta</taxon>
        <taxon>Pterygota</taxon>
        <taxon>Neoptera</taxon>
        <taxon>Endopterygota</taxon>
        <taxon>Diptera</taxon>
        <taxon>Brachycera</taxon>
        <taxon>Muscomorpha</taxon>
        <taxon>Ephydroidea</taxon>
        <taxon>Drosophilidae</taxon>
        <taxon>Drosophila</taxon>
        <taxon>Sophophora</taxon>
    </lineage>
</organism>
<name>A0A9Q0BPZ3_9MUSC</name>
<comment type="caution">
    <text evidence="2">The sequence shown here is derived from an EMBL/GenBank/DDBJ whole genome shotgun (WGS) entry which is preliminary data.</text>
</comment>
<evidence type="ECO:0000256" key="1">
    <source>
        <dbReference type="SAM" id="MobiDB-lite"/>
    </source>
</evidence>
<protein>
    <submittedName>
        <fullName evidence="2">Uncharacterized protein</fullName>
    </submittedName>
</protein>
<sequence length="92" mass="10047">NNCQGISIRGGDIGDSIDPRSWSLNTRHPKKKKKHKIVRVPFAGDLIPSVAARSNQSHSHQLPALVNCLVIIYNNFGKCSPVAEETNQASSK</sequence>
<evidence type="ECO:0000313" key="3">
    <source>
        <dbReference type="Proteomes" id="UP001059596"/>
    </source>
</evidence>